<keyword evidence="4" id="KW-1133">Transmembrane helix</keyword>
<feature type="transmembrane region" description="Helical" evidence="4">
    <location>
        <begin position="202"/>
        <end position="220"/>
    </location>
</feature>
<comment type="caution">
    <text evidence="5">The sequence shown here is derived from an EMBL/GenBank/DDBJ whole genome shotgun (WGS) entry which is preliminary data.</text>
</comment>
<feature type="transmembrane region" description="Helical" evidence="4">
    <location>
        <begin position="39"/>
        <end position="58"/>
    </location>
</feature>
<feature type="transmembrane region" description="Helical" evidence="4">
    <location>
        <begin position="258"/>
        <end position="275"/>
    </location>
</feature>
<sequence length="368" mass="41400">MHMWWHLNLLFFFVVFTETYFAAWWNFAFRFVPANTSPNSLTCIGLLGSVVCCALTAVYSPKLTGEAPNWVYLLTGFGIFWHQTFDALDGKQCRRVGRNNGPIELIFDHGCDALSSTLFYVAVSNGLQQGSNINLWLVTFYAGHLLFYSFQWRLLVTGSVHFGRFDLTETQLATMLTMLMTGVVGSKFWASEIGIFSLKLRDVMSLSAIFVAIANLIENLKAIQKHSFSLGTLSPIVFGQVLFAIGFAFISESIQNDGLLIYYGLFIGFFIAKQNNRIMVAAMVGNHKVSFRDNSAIPVIAFACYAAVGTVYNTANFLNTRTMLFICCAISGLDMTQHFCRICLELARHYDIGIFNIKTEDRNFDKIR</sequence>
<dbReference type="InterPro" id="IPR043130">
    <property type="entry name" value="CDP-OH_PTrfase_TM_dom"/>
</dbReference>
<dbReference type="EMBL" id="CAWYQH010000035">
    <property type="protein sequence ID" value="CAK8676844.1"/>
    <property type="molecule type" value="Genomic_DNA"/>
</dbReference>
<feature type="transmembrane region" description="Helical" evidence="4">
    <location>
        <begin position="172"/>
        <end position="190"/>
    </location>
</feature>
<dbReference type="PANTHER" id="PTHR10414:SF37">
    <property type="entry name" value="BB IN A BOXCAR, ISOFORM C"/>
    <property type="match status" value="1"/>
</dbReference>
<evidence type="ECO:0000313" key="5">
    <source>
        <dbReference type="EMBL" id="CAK8676844.1"/>
    </source>
</evidence>
<dbReference type="Gene3D" id="1.20.120.1760">
    <property type="match status" value="1"/>
</dbReference>
<proteinExistence type="inferred from homology"/>
<organism evidence="5 6">
    <name type="scientific">Clavelina lepadiformis</name>
    <name type="common">Light-bulb sea squirt</name>
    <name type="synonym">Ascidia lepadiformis</name>
    <dbReference type="NCBI Taxonomy" id="159417"/>
    <lineage>
        <taxon>Eukaryota</taxon>
        <taxon>Metazoa</taxon>
        <taxon>Chordata</taxon>
        <taxon>Tunicata</taxon>
        <taxon>Ascidiacea</taxon>
        <taxon>Aplousobranchia</taxon>
        <taxon>Clavelinidae</taxon>
        <taxon>Clavelina</taxon>
    </lineage>
</organism>
<keyword evidence="6" id="KW-1185">Reference proteome</keyword>
<comment type="subcellular location">
    <subcellularLocation>
        <location evidence="1">Membrane</location>
    </subcellularLocation>
</comment>
<keyword evidence="3 4" id="KW-0472">Membrane</keyword>
<name>A0ABP0FAW9_CLALP</name>
<protein>
    <submittedName>
        <fullName evidence="5">Uncharacterized protein</fullName>
    </submittedName>
</protein>
<dbReference type="InterPro" id="IPR014472">
    <property type="entry name" value="CHOPT"/>
</dbReference>
<dbReference type="PIRSF" id="PIRSF015665">
    <property type="entry name" value="CHOPT"/>
    <property type="match status" value="1"/>
</dbReference>
<gene>
    <name evidence="5" type="ORF">CVLEPA_LOCUS6272</name>
</gene>
<evidence type="ECO:0000256" key="2">
    <source>
        <dbReference type="ARBA" id="ARBA00010441"/>
    </source>
</evidence>
<evidence type="ECO:0000256" key="4">
    <source>
        <dbReference type="SAM" id="Phobius"/>
    </source>
</evidence>
<keyword evidence="4" id="KW-0812">Transmembrane</keyword>
<feature type="transmembrane region" description="Helical" evidence="4">
    <location>
        <begin position="6"/>
        <end position="27"/>
    </location>
</feature>
<feature type="transmembrane region" description="Helical" evidence="4">
    <location>
        <begin position="70"/>
        <end position="88"/>
    </location>
</feature>
<evidence type="ECO:0000256" key="3">
    <source>
        <dbReference type="ARBA" id="ARBA00023136"/>
    </source>
</evidence>
<reference evidence="5 6" key="1">
    <citation type="submission" date="2024-02" db="EMBL/GenBank/DDBJ databases">
        <authorList>
            <person name="Daric V."/>
            <person name="Darras S."/>
        </authorList>
    </citation>
    <scope>NUCLEOTIDE SEQUENCE [LARGE SCALE GENOMIC DNA]</scope>
</reference>
<feature type="transmembrane region" description="Helical" evidence="4">
    <location>
        <begin position="295"/>
        <end position="315"/>
    </location>
</feature>
<accession>A0ABP0FAW9</accession>
<comment type="similarity">
    <text evidence="2">Belongs to the CDP-alcohol phosphatidyltransferase class-I family.</text>
</comment>
<dbReference type="Proteomes" id="UP001642483">
    <property type="component" value="Unassembled WGS sequence"/>
</dbReference>
<feature type="transmembrane region" description="Helical" evidence="4">
    <location>
        <begin position="232"/>
        <end position="251"/>
    </location>
</feature>
<evidence type="ECO:0000313" key="6">
    <source>
        <dbReference type="Proteomes" id="UP001642483"/>
    </source>
</evidence>
<evidence type="ECO:0000256" key="1">
    <source>
        <dbReference type="ARBA" id="ARBA00004370"/>
    </source>
</evidence>
<dbReference type="PANTHER" id="PTHR10414">
    <property type="entry name" value="ETHANOLAMINEPHOSPHOTRANSFERASE"/>
    <property type="match status" value="1"/>
</dbReference>
<feature type="transmembrane region" description="Helical" evidence="4">
    <location>
        <begin position="133"/>
        <end position="152"/>
    </location>
</feature>